<dbReference type="SUPFAM" id="SSF88874">
    <property type="entry name" value="Receptor-binding domain of short tail fibre protein gp12"/>
    <property type="match status" value="1"/>
</dbReference>
<proteinExistence type="predicted"/>
<feature type="non-terminal residue" evidence="1">
    <location>
        <position position="1"/>
    </location>
</feature>
<comment type="caution">
    <text evidence="1">The sequence shown here is derived from an EMBL/GenBank/DDBJ whole genome shotgun (WGS) entry which is preliminary data.</text>
</comment>
<organism evidence="1 2">
    <name type="scientific">Candidatus Termititenax persephonae</name>
    <dbReference type="NCBI Taxonomy" id="2218525"/>
    <lineage>
        <taxon>Bacteria</taxon>
        <taxon>Bacillati</taxon>
        <taxon>Candidatus Margulisiibacteriota</taxon>
        <taxon>Candidatus Termititenacia</taxon>
        <taxon>Candidatus Termititenacales</taxon>
        <taxon>Candidatus Termititenacaceae</taxon>
        <taxon>Candidatus Termititenax</taxon>
    </lineage>
</organism>
<reference evidence="1 2" key="1">
    <citation type="journal article" date="2019" name="ISME J.">
        <title>Genome analyses of uncultured TG2/ZB3 bacteria in 'Margulisbacteria' specifically attached to ectosymbiotic spirochetes of protists in the termite gut.</title>
        <authorList>
            <person name="Utami Y.D."/>
            <person name="Kuwahara H."/>
            <person name="Igai K."/>
            <person name="Murakami T."/>
            <person name="Sugaya K."/>
            <person name="Morikawa T."/>
            <person name="Nagura Y."/>
            <person name="Yuki M."/>
            <person name="Deevong P."/>
            <person name="Inoue T."/>
            <person name="Kihara K."/>
            <person name="Lo N."/>
            <person name="Yamada A."/>
            <person name="Ohkuma M."/>
            <person name="Hongoh Y."/>
        </authorList>
    </citation>
    <scope>NUCLEOTIDE SEQUENCE [LARGE SCALE GENOMIC DNA]</scope>
    <source>
        <strain evidence="1">NkOx7-02</strain>
    </source>
</reference>
<dbReference type="Proteomes" id="UP000275925">
    <property type="component" value="Unassembled WGS sequence"/>
</dbReference>
<evidence type="ECO:0008006" key="3">
    <source>
        <dbReference type="Google" id="ProtNLM"/>
    </source>
</evidence>
<dbReference type="EMBL" id="BGZO01000048">
    <property type="protein sequence ID" value="GBR76775.1"/>
    <property type="molecule type" value="Genomic_DNA"/>
</dbReference>
<protein>
    <recommendedName>
        <fullName evidence="3">Phage tail fiber protein</fullName>
    </recommendedName>
</protein>
<keyword evidence="2" id="KW-1185">Reference proteome</keyword>
<gene>
    <name evidence="1" type="ORF">NO2_1270</name>
</gene>
<evidence type="ECO:0000313" key="1">
    <source>
        <dbReference type="EMBL" id="GBR76775.1"/>
    </source>
</evidence>
<accession>A0A388THX1</accession>
<name>A0A388THX1_9BACT</name>
<sequence length="147" mass="15697">CNKANADAGRTPNLEGQFIVGYGGAITNKSSGGSNALTAAMLPKHTHTIYTNATKNTDRTASKTLTGHAWGVDNKSPYNSVFDGIFSLTDDTNKIGEKEEDNNNAQLYIDATHEHTGSANNDNSSTGDSNTSNMPAYYALIYIRKCA</sequence>
<dbReference type="AlphaFoldDB" id="A0A388THX1"/>
<evidence type="ECO:0000313" key="2">
    <source>
        <dbReference type="Proteomes" id="UP000275925"/>
    </source>
</evidence>